<keyword evidence="2" id="KW-0378">Hydrolase</keyword>
<dbReference type="PANTHER" id="PTHR34218:SF4">
    <property type="entry name" value="ACYL-HOMOSERINE LACTONE ACYLASE QUIP"/>
    <property type="match status" value="1"/>
</dbReference>
<dbReference type="Gene3D" id="3.60.20.10">
    <property type="entry name" value="Glutamine Phosphoribosylpyrophosphate, subunit 1, domain 1"/>
    <property type="match status" value="1"/>
</dbReference>
<dbReference type="PIRSF" id="PIRSF001227">
    <property type="entry name" value="Pen_acylase"/>
    <property type="match status" value="1"/>
</dbReference>
<dbReference type="InterPro" id="IPR023343">
    <property type="entry name" value="Penicillin_amidase_dom1"/>
</dbReference>
<dbReference type="InterPro" id="IPR029055">
    <property type="entry name" value="Ntn_hydrolases_N"/>
</dbReference>
<reference evidence="5" key="1">
    <citation type="journal article" date="2019" name="Int. J. Syst. Evol. Microbiol.">
        <title>The Global Catalogue of Microorganisms (GCM) 10K type strain sequencing project: providing services to taxonomists for standard genome sequencing and annotation.</title>
        <authorList>
            <consortium name="The Broad Institute Genomics Platform"/>
            <consortium name="The Broad Institute Genome Sequencing Center for Infectious Disease"/>
            <person name="Wu L."/>
            <person name="Ma J."/>
        </authorList>
    </citation>
    <scope>NUCLEOTIDE SEQUENCE [LARGE SCALE GENOMIC DNA]</scope>
    <source>
        <strain evidence="5">JCM 17927</strain>
    </source>
</reference>
<dbReference type="RefSeq" id="WP_345249008.1">
    <property type="nucleotide sequence ID" value="NZ_BAABHD010000083.1"/>
</dbReference>
<dbReference type="Pfam" id="PF01804">
    <property type="entry name" value="Penicil_amidase"/>
    <property type="match status" value="1"/>
</dbReference>
<evidence type="ECO:0000256" key="3">
    <source>
        <dbReference type="ARBA" id="ARBA00023145"/>
    </source>
</evidence>
<name>A0ABP8NK98_9BACT</name>
<evidence type="ECO:0000313" key="5">
    <source>
        <dbReference type="Proteomes" id="UP001501175"/>
    </source>
</evidence>
<dbReference type="SUPFAM" id="SSF56235">
    <property type="entry name" value="N-terminal nucleophile aminohydrolases (Ntn hydrolases)"/>
    <property type="match status" value="1"/>
</dbReference>
<evidence type="ECO:0000313" key="4">
    <source>
        <dbReference type="EMBL" id="GAA4468489.1"/>
    </source>
</evidence>
<dbReference type="InterPro" id="IPR002692">
    <property type="entry name" value="S45"/>
</dbReference>
<gene>
    <name evidence="4" type="ORF">GCM10023189_53910</name>
</gene>
<dbReference type="InterPro" id="IPR043146">
    <property type="entry name" value="Penicillin_amidase_N_B-knob"/>
</dbReference>
<protein>
    <submittedName>
        <fullName evidence="4">Penicillin acylase family protein</fullName>
    </submittedName>
</protein>
<comment type="caution">
    <text evidence="4">The sequence shown here is derived from an EMBL/GenBank/DDBJ whole genome shotgun (WGS) entry which is preliminary data.</text>
</comment>
<dbReference type="CDD" id="cd03747">
    <property type="entry name" value="Ntn_PGA_like"/>
    <property type="match status" value="1"/>
</dbReference>
<accession>A0ABP8NK98</accession>
<dbReference type="InterPro" id="IPR014395">
    <property type="entry name" value="Pen/GL7ACA/AHL_acylase"/>
</dbReference>
<dbReference type="EMBL" id="BAABHD010000083">
    <property type="protein sequence ID" value="GAA4468489.1"/>
    <property type="molecule type" value="Genomic_DNA"/>
</dbReference>
<dbReference type="Proteomes" id="UP001501175">
    <property type="component" value="Unassembled WGS sequence"/>
</dbReference>
<dbReference type="Gene3D" id="1.10.439.10">
    <property type="entry name" value="Penicillin Amidohydrolase, domain 1"/>
    <property type="match status" value="1"/>
</dbReference>
<proteinExistence type="inferred from homology"/>
<dbReference type="Gene3D" id="2.30.120.10">
    <property type="match status" value="1"/>
</dbReference>
<evidence type="ECO:0000256" key="2">
    <source>
        <dbReference type="ARBA" id="ARBA00022801"/>
    </source>
</evidence>
<dbReference type="Gene3D" id="1.10.1400.10">
    <property type="match status" value="1"/>
</dbReference>
<dbReference type="PANTHER" id="PTHR34218">
    <property type="entry name" value="PEPTIDASE S45 PENICILLIN AMIDASE"/>
    <property type="match status" value="1"/>
</dbReference>
<keyword evidence="5" id="KW-1185">Reference proteome</keyword>
<comment type="similarity">
    <text evidence="1">Belongs to the peptidase S45 family.</text>
</comment>
<sequence length="813" mass="91636">MKYIKPITLLLLTTLFVVVLSRNWGTVPAFGPLLSPFKGFWQNAEAKTDRTDQTVKINGTSQPVSVVYDDTGVPHVFAQNDYDVYFAQGFVTARDRLWQMEFQTHAAAGRVSEIVGERAIELDRYNRRLGMGYAAEQALKGMMANEASMAVVQAYTDGINAYIKQLSPAKYPLEYKLLGYAPEPWTPLKCALLLKQMTQTLASGADDLMMANVLQKYGREVTANLFPNYPAQESPIIPAGTKWDFTPLNVPAPPADSVPGSTLTFRWKEHDPSIGSNNWAIGPEKSATGYPILANDPHLQLNLPSIWYQVQLVTPTLNVYGASLPGSPGVIIGFNRQVAWGVTNVASDVLDFYKIRFKDARHKEYWHDNQWKAVRERVEVIKVKGRPDVTDTIRYTHHGPVVYLDNEKPFRSNIPVGYAARWVAHEVTNELTCFYILNRARNYDDYVRALAQYGSPAQNFVFADVNKDIAISPNGKFPLKWKEQGKFLLDGSNPAHDWQGWIPAEHNPRVRNPPRGFVSSANQFSTDPSYPYYLNWVFAPAERGMRINDRLTAMKQATPDSLRQLQNDNVNLRAANFLPVMLPLVNPQGLTEPQQNAFSALRSWNYRNDVDAVGATLFTEWLTLLYKSIWDDEFSREGQQPMRYPTYDRTLQLMTKEPSARWFDNVNTANRKESMSDLVNMSFRQTIDSLVRQHGSFGTEWVWGKHKGTDIRHLIPGLDAFSALDVQNGGGGSVVNATTERHGPSWRMVVALGPQPKAYGVYPGGQSGNPGSPYYLNLLETWRRGELNDLLYLQAPTDKNPRIQSTLILSPTK</sequence>
<organism evidence="4 5">
    <name type="scientific">Nibrella saemangeumensis</name>
    <dbReference type="NCBI Taxonomy" id="1084526"/>
    <lineage>
        <taxon>Bacteria</taxon>
        <taxon>Pseudomonadati</taxon>
        <taxon>Bacteroidota</taxon>
        <taxon>Cytophagia</taxon>
        <taxon>Cytophagales</taxon>
        <taxon>Spirosomataceae</taxon>
        <taxon>Nibrella</taxon>
    </lineage>
</organism>
<evidence type="ECO:0000256" key="1">
    <source>
        <dbReference type="ARBA" id="ARBA00006586"/>
    </source>
</evidence>
<keyword evidence="3" id="KW-0865">Zymogen</keyword>
<dbReference type="InterPro" id="IPR043147">
    <property type="entry name" value="Penicillin_amidase_A-knob"/>
</dbReference>